<reference evidence="2" key="1">
    <citation type="submission" date="2019-08" db="EMBL/GenBank/DDBJ databases">
        <authorList>
            <person name="Kucharzyk K."/>
            <person name="Murdoch R.W."/>
            <person name="Higgins S."/>
            <person name="Loffler F."/>
        </authorList>
    </citation>
    <scope>NUCLEOTIDE SEQUENCE</scope>
</reference>
<proteinExistence type="predicted"/>
<organism evidence="2">
    <name type="scientific">bioreactor metagenome</name>
    <dbReference type="NCBI Taxonomy" id="1076179"/>
    <lineage>
        <taxon>unclassified sequences</taxon>
        <taxon>metagenomes</taxon>
        <taxon>ecological metagenomes</taxon>
    </lineage>
</organism>
<evidence type="ECO:0000256" key="1">
    <source>
        <dbReference type="SAM" id="MobiDB-lite"/>
    </source>
</evidence>
<gene>
    <name evidence="2" type="ORF">SDC9_207922</name>
</gene>
<comment type="caution">
    <text evidence="2">The sequence shown here is derived from an EMBL/GenBank/DDBJ whole genome shotgun (WGS) entry which is preliminary data.</text>
</comment>
<protein>
    <submittedName>
        <fullName evidence="2">Uncharacterized protein</fullName>
    </submittedName>
</protein>
<sequence length="69" mass="7579">MHASVCRAIVGIPLLLYWNSNALPLPGKRTVSDGQFDWGGRLLKSIGGAQSYPQDGWKPSVRVQRQKGD</sequence>
<evidence type="ECO:0000313" key="2">
    <source>
        <dbReference type="EMBL" id="MPN60197.1"/>
    </source>
</evidence>
<dbReference type="EMBL" id="VSSQ01135148">
    <property type="protein sequence ID" value="MPN60197.1"/>
    <property type="molecule type" value="Genomic_DNA"/>
</dbReference>
<feature type="region of interest" description="Disordered" evidence="1">
    <location>
        <begin position="50"/>
        <end position="69"/>
    </location>
</feature>
<accession>A0A645J9W9</accession>
<dbReference type="AlphaFoldDB" id="A0A645J9W9"/>
<name>A0A645J9W9_9ZZZZ</name>